<protein>
    <recommendedName>
        <fullName evidence="2">HNH domain-containing protein</fullName>
    </recommendedName>
</protein>
<comment type="caution">
    <text evidence="1">The sequence shown here is derived from an EMBL/GenBank/DDBJ whole genome shotgun (WGS) entry which is preliminary data.</text>
</comment>
<gene>
    <name evidence="1" type="ORF">LCGC14_3053880</name>
</gene>
<dbReference type="AlphaFoldDB" id="A0A0F8WLE0"/>
<evidence type="ECO:0000313" key="1">
    <source>
        <dbReference type="EMBL" id="KKK57498.1"/>
    </source>
</evidence>
<reference evidence="1" key="1">
    <citation type="journal article" date="2015" name="Nature">
        <title>Complex archaea that bridge the gap between prokaryotes and eukaryotes.</title>
        <authorList>
            <person name="Spang A."/>
            <person name="Saw J.H."/>
            <person name="Jorgensen S.L."/>
            <person name="Zaremba-Niedzwiedzka K."/>
            <person name="Martijn J."/>
            <person name="Lind A.E."/>
            <person name="van Eijk R."/>
            <person name="Schleper C."/>
            <person name="Guy L."/>
            <person name="Ettema T.J."/>
        </authorList>
    </citation>
    <scope>NUCLEOTIDE SEQUENCE</scope>
</reference>
<proteinExistence type="predicted"/>
<accession>A0A0F8WLE0</accession>
<evidence type="ECO:0008006" key="2">
    <source>
        <dbReference type="Google" id="ProtNLM"/>
    </source>
</evidence>
<name>A0A0F8WLE0_9ZZZZ</name>
<sequence length="108" mass="12845">MPIDYKKYPVDWGMIRFRILKRAENRCECIGECGLHSTTGRCIEINNTKAKYAKGKVVLTIAHLDHDESNKKIKDNRLKAMCQRCHLRYDVPEKKRRRFDKKAISRFF</sequence>
<dbReference type="EMBL" id="LAZR01064450">
    <property type="protein sequence ID" value="KKK57498.1"/>
    <property type="molecule type" value="Genomic_DNA"/>
</dbReference>
<organism evidence="1">
    <name type="scientific">marine sediment metagenome</name>
    <dbReference type="NCBI Taxonomy" id="412755"/>
    <lineage>
        <taxon>unclassified sequences</taxon>
        <taxon>metagenomes</taxon>
        <taxon>ecological metagenomes</taxon>
    </lineage>
</organism>